<gene>
    <name evidence="1" type="ORF">ENI34_01980</name>
</gene>
<comment type="caution">
    <text evidence="1">The sequence shown here is derived from an EMBL/GenBank/DDBJ whole genome shotgun (WGS) entry which is preliminary data.</text>
</comment>
<evidence type="ECO:0000313" key="2">
    <source>
        <dbReference type="Proteomes" id="UP000885826"/>
    </source>
</evidence>
<dbReference type="Proteomes" id="UP000885826">
    <property type="component" value="Unassembled WGS sequence"/>
</dbReference>
<dbReference type="EMBL" id="DRIG01000023">
    <property type="protein sequence ID" value="HEC77897.1"/>
    <property type="molecule type" value="Genomic_DNA"/>
</dbReference>
<organism evidence="1 2">
    <name type="scientific">candidate division WOR-3 bacterium</name>
    <dbReference type="NCBI Taxonomy" id="2052148"/>
    <lineage>
        <taxon>Bacteria</taxon>
        <taxon>Bacteria division WOR-3</taxon>
    </lineage>
</organism>
<accession>A0A9C9EL30</accession>
<sequence length="166" mass="17778">MKKLFAVAIAVSIFSGLYALNLGLGVAYQDVTEDARYLAVKADARVPVLPILDWRAGLLNVALPDGGKAIHFGTSVSSDLLIKFPMPASFQPYLVMGLWFDMGLEDEPLDYTVLKLKAGLGGEMGLGGVNAYLEGGLDKFNWTKDGDPATSQEIYVQIGVLLPVGL</sequence>
<dbReference type="AlphaFoldDB" id="A0A9C9EL30"/>
<protein>
    <submittedName>
        <fullName evidence="1">Uncharacterized protein</fullName>
    </submittedName>
</protein>
<proteinExistence type="predicted"/>
<evidence type="ECO:0000313" key="1">
    <source>
        <dbReference type="EMBL" id="HEC77897.1"/>
    </source>
</evidence>
<reference evidence="1" key="1">
    <citation type="journal article" date="2020" name="mSystems">
        <title>Genome- and Community-Level Interaction Insights into Carbon Utilization and Element Cycling Functions of Hydrothermarchaeota in Hydrothermal Sediment.</title>
        <authorList>
            <person name="Zhou Z."/>
            <person name="Liu Y."/>
            <person name="Xu W."/>
            <person name="Pan J."/>
            <person name="Luo Z.H."/>
            <person name="Li M."/>
        </authorList>
    </citation>
    <scope>NUCLEOTIDE SEQUENCE</scope>
    <source>
        <strain evidence="1">HyVt-388</strain>
    </source>
</reference>
<name>A0A9C9EL30_UNCW3</name>